<feature type="transmembrane region" description="Helical" evidence="5">
    <location>
        <begin position="6"/>
        <end position="26"/>
    </location>
</feature>
<comment type="caution">
    <text evidence="6">The sequence shown here is derived from an EMBL/GenBank/DDBJ whole genome shotgun (WGS) entry which is preliminary data.</text>
</comment>
<protein>
    <submittedName>
        <fullName evidence="6">Protein-S-isoprenylcysteine O-methyltransferase Ste14</fullName>
    </submittedName>
</protein>
<evidence type="ECO:0000256" key="2">
    <source>
        <dbReference type="ARBA" id="ARBA00022692"/>
    </source>
</evidence>
<evidence type="ECO:0000256" key="3">
    <source>
        <dbReference type="ARBA" id="ARBA00022989"/>
    </source>
</evidence>
<dbReference type="GO" id="GO:0004671">
    <property type="term" value="F:protein C-terminal S-isoprenylcysteine carboxyl O-methyltransferase activity"/>
    <property type="evidence" value="ECO:0007669"/>
    <property type="project" value="InterPro"/>
</dbReference>
<dbReference type="Gene3D" id="1.20.120.1630">
    <property type="match status" value="1"/>
</dbReference>
<keyword evidence="2 5" id="KW-0812">Transmembrane</keyword>
<feature type="transmembrane region" description="Helical" evidence="5">
    <location>
        <begin position="38"/>
        <end position="56"/>
    </location>
</feature>
<dbReference type="InterPro" id="IPR052527">
    <property type="entry name" value="Metal_cation-efflux_comp"/>
</dbReference>
<dbReference type="GO" id="GO:0032259">
    <property type="term" value="P:methylation"/>
    <property type="evidence" value="ECO:0007669"/>
    <property type="project" value="UniProtKB-KW"/>
</dbReference>
<evidence type="ECO:0000313" key="7">
    <source>
        <dbReference type="Proteomes" id="UP000243525"/>
    </source>
</evidence>
<name>A0A2T5C466_9BACT</name>
<keyword evidence="7" id="KW-1185">Reference proteome</keyword>
<evidence type="ECO:0000313" key="6">
    <source>
        <dbReference type="EMBL" id="PTN09599.1"/>
    </source>
</evidence>
<dbReference type="InterPro" id="IPR007269">
    <property type="entry name" value="ICMT_MeTrfase"/>
</dbReference>
<keyword evidence="3 5" id="KW-1133">Transmembrane helix</keyword>
<dbReference type="PANTHER" id="PTHR43847">
    <property type="entry name" value="BLL3993 PROTEIN"/>
    <property type="match status" value="1"/>
</dbReference>
<comment type="subcellular location">
    <subcellularLocation>
        <location evidence="1">Membrane</location>
        <topology evidence="1">Multi-pass membrane protein</topology>
    </subcellularLocation>
</comment>
<organism evidence="6 7">
    <name type="scientific">Mangrovibacterium marinum</name>
    <dbReference type="NCBI Taxonomy" id="1639118"/>
    <lineage>
        <taxon>Bacteria</taxon>
        <taxon>Pseudomonadati</taxon>
        <taxon>Bacteroidota</taxon>
        <taxon>Bacteroidia</taxon>
        <taxon>Marinilabiliales</taxon>
        <taxon>Prolixibacteraceae</taxon>
        <taxon>Mangrovibacterium</taxon>
    </lineage>
</organism>
<sequence length="196" mass="22617">MINLVSDIIILLCLVALMTAILINFAEQNRQVRKEKKSVVETGSMTAFFIFFYLLIRFKLGHLELPETILIILKPIGLIAIVAGTYINIRSRKTLGTNWANQVTLYANQRLVSTGIYKYIRHPLYSSLIGMFYGACLVYPNYLAFLANTLIFLPFMYYRAKQEENLLKQSLPGYSDYIQKTGMFIPKLFRHETDTH</sequence>
<keyword evidence="6" id="KW-0489">Methyltransferase</keyword>
<proteinExistence type="predicted"/>
<accession>A0A2T5C466</accession>
<dbReference type="Proteomes" id="UP000243525">
    <property type="component" value="Unassembled WGS sequence"/>
</dbReference>
<dbReference type="EMBL" id="QAAD01000004">
    <property type="protein sequence ID" value="PTN09599.1"/>
    <property type="molecule type" value="Genomic_DNA"/>
</dbReference>
<evidence type="ECO:0000256" key="4">
    <source>
        <dbReference type="ARBA" id="ARBA00023136"/>
    </source>
</evidence>
<dbReference type="PANTHER" id="PTHR43847:SF1">
    <property type="entry name" value="BLL3993 PROTEIN"/>
    <property type="match status" value="1"/>
</dbReference>
<keyword evidence="4 5" id="KW-0472">Membrane</keyword>
<dbReference type="Pfam" id="PF04140">
    <property type="entry name" value="ICMT"/>
    <property type="match status" value="1"/>
</dbReference>
<dbReference type="OrthoDB" id="9779233at2"/>
<evidence type="ECO:0000256" key="5">
    <source>
        <dbReference type="SAM" id="Phobius"/>
    </source>
</evidence>
<feature type="transmembrane region" description="Helical" evidence="5">
    <location>
        <begin position="68"/>
        <end position="89"/>
    </location>
</feature>
<feature type="transmembrane region" description="Helical" evidence="5">
    <location>
        <begin position="128"/>
        <end position="157"/>
    </location>
</feature>
<gene>
    <name evidence="6" type="ORF">C8N47_104144</name>
</gene>
<dbReference type="RefSeq" id="WP_107821495.1">
    <property type="nucleotide sequence ID" value="NZ_OY782574.1"/>
</dbReference>
<dbReference type="GO" id="GO:0016020">
    <property type="term" value="C:membrane"/>
    <property type="evidence" value="ECO:0007669"/>
    <property type="project" value="UniProtKB-SubCell"/>
</dbReference>
<dbReference type="AlphaFoldDB" id="A0A2T5C466"/>
<evidence type="ECO:0000256" key="1">
    <source>
        <dbReference type="ARBA" id="ARBA00004141"/>
    </source>
</evidence>
<reference evidence="6 7" key="1">
    <citation type="submission" date="2018-04" db="EMBL/GenBank/DDBJ databases">
        <title>Genomic Encyclopedia of Archaeal and Bacterial Type Strains, Phase II (KMG-II): from individual species to whole genera.</title>
        <authorList>
            <person name="Goeker M."/>
        </authorList>
    </citation>
    <scope>NUCLEOTIDE SEQUENCE [LARGE SCALE GENOMIC DNA]</scope>
    <source>
        <strain evidence="6 7">DSM 28823</strain>
    </source>
</reference>
<keyword evidence="6" id="KW-0808">Transferase</keyword>